<feature type="coiled-coil region" evidence="1">
    <location>
        <begin position="174"/>
        <end position="201"/>
    </location>
</feature>
<dbReference type="HOGENOM" id="CLU_535403_0_0_1"/>
<dbReference type="eggNOG" id="ENOG502RC6D">
    <property type="taxonomic scope" value="Eukaryota"/>
</dbReference>
<dbReference type="EMBL" id="CAFZ01000081">
    <property type="protein sequence ID" value="CCA70380.1"/>
    <property type="molecule type" value="Genomic_DNA"/>
</dbReference>
<protein>
    <submittedName>
        <fullName evidence="3">Uncharacterized protein</fullName>
    </submittedName>
</protein>
<dbReference type="OrthoDB" id="3270590at2759"/>
<evidence type="ECO:0000313" key="3">
    <source>
        <dbReference type="EMBL" id="CCA70380.1"/>
    </source>
</evidence>
<comment type="caution">
    <text evidence="3">The sequence shown here is derived from an EMBL/GenBank/DDBJ whole genome shotgun (WGS) entry which is preliminary data.</text>
</comment>
<sequence>MDTKSSTNEQQTTEIRAKQAASISASEATQAPAPRTTSLDGATKRPPLPKPPKAENRQETSPKPPTKDPSTTPSQKRPSIPKEGQQSAPERPPRPGSAEPRSRSRKASGVEASPRTFSQDDFLIIEKPVPAAVKAEGRDPSLLSRITGSTGRKADSQNLPPEVAAELQRRDQILTEMRNYIEKLEQRIVSQDIEISALNTALADTEHKLDLTRQDLNASRAFVSSEGTADAQNLIKSLRELNSAIDDFAFRFTQEALPESATSAKVTHRGLTAFGANYYGAVKISTFINVAYQRKATVGDFLHPFVCYALCQRLSELVFEPFVPGLENEMSDIFKKIYSTVNSNEPQDKSGRWRALTFSSVYRSRNITEYVEKGADDFLFKLIDAVNALTELEEKLTFENVQKELGDVARSIFTEAFKFQETACTNYLSYDYVPFLSSADQPFHPAYMETAQEVRQGGRGKSSTAILTIGLGLQAWKSVVKEDKTISKDYSIAVKANVICGNWDPNGDS</sequence>
<keyword evidence="1" id="KW-0175">Coiled coil</keyword>
<organism evidence="3 4">
    <name type="scientific">Serendipita indica (strain DSM 11827)</name>
    <name type="common">Root endophyte fungus</name>
    <name type="synonym">Piriformospora indica</name>
    <dbReference type="NCBI Taxonomy" id="1109443"/>
    <lineage>
        <taxon>Eukaryota</taxon>
        <taxon>Fungi</taxon>
        <taxon>Dikarya</taxon>
        <taxon>Basidiomycota</taxon>
        <taxon>Agaricomycotina</taxon>
        <taxon>Agaricomycetes</taxon>
        <taxon>Sebacinales</taxon>
        <taxon>Serendipitaceae</taxon>
        <taxon>Serendipita</taxon>
    </lineage>
</organism>
<proteinExistence type="predicted"/>
<evidence type="ECO:0000256" key="2">
    <source>
        <dbReference type="SAM" id="MobiDB-lite"/>
    </source>
</evidence>
<dbReference type="OMA" id="NEMSDIF"/>
<name>G4TGD7_SERID</name>
<reference evidence="3 4" key="1">
    <citation type="journal article" date="2011" name="PLoS Pathog.">
        <title>Endophytic Life Strategies Decoded by Genome and Transcriptome Analyses of the Mutualistic Root Symbiont Piriformospora indica.</title>
        <authorList>
            <person name="Zuccaro A."/>
            <person name="Lahrmann U."/>
            <person name="Guldener U."/>
            <person name="Langen G."/>
            <person name="Pfiffi S."/>
            <person name="Biedenkopf D."/>
            <person name="Wong P."/>
            <person name="Samans B."/>
            <person name="Grimm C."/>
            <person name="Basiewicz M."/>
            <person name="Murat C."/>
            <person name="Martin F."/>
            <person name="Kogel K.H."/>
        </authorList>
    </citation>
    <scope>NUCLEOTIDE SEQUENCE [LARGE SCALE GENOMIC DNA]</scope>
    <source>
        <strain evidence="3 4">DSM 11827</strain>
    </source>
</reference>
<feature type="region of interest" description="Disordered" evidence="2">
    <location>
        <begin position="1"/>
        <end position="121"/>
    </location>
</feature>
<evidence type="ECO:0000256" key="1">
    <source>
        <dbReference type="SAM" id="Coils"/>
    </source>
</evidence>
<keyword evidence="4" id="KW-1185">Reference proteome</keyword>
<accession>G4TGD7</accession>
<dbReference type="STRING" id="1109443.G4TGD7"/>
<dbReference type="InParanoid" id="G4TGD7"/>
<dbReference type="AlphaFoldDB" id="G4TGD7"/>
<feature type="compositionally biased region" description="Polar residues" evidence="2">
    <location>
        <begin position="1"/>
        <end position="14"/>
    </location>
</feature>
<evidence type="ECO:0000313" key="4">
    <source>
        <dbReference type="Proteomes" id="UP000007148"/>
    </source>
</evidence>
<feature type="compositionally biased region" description="Polar residues" evidence="2">
    <location>
        <begin position="21"/>
        <end position="40"/>
    </location>
</feature>
<dbReference type="Proteomes" id="UP000007148">
    <property type="component" value="Unassembled WGS sequence"/>
</dbReference>
<gene>
    <name evidence="3" type="ORF">PIIN_04319</name>
</gene>